<dbReference type="EMBL" id="CM037616">
    <property type="protein sequence ID" value="KAH7992987.1"/>
    <property type="molecule type" value="Genomic_DNA"/>
</dbReference>
<organism evidence="1 2">
    <name type="scientific">Sphaerodactylus townsendi</name>
    <dbReference type="NCBI Taxonomy" id="933632"/>
    <lineage>
        <taxon>Eukaryota</taxon>
        <taxon>Metazoa</taxon>
        <taxon>Chordata</taxon>
        <taxon>Craniata</taxon>
        <taxon>Vertebrata</taxon>
        <taxon>Euteleostomi</taxon>
        <taxon>Lepidosauria</taxon>
        <taxon>Squamata</taxon>
        <taxon>Bifurcata</taxon>
        <taxon>Gekkota</taxon>
        <taxon>Sphaerodactylidae</taxon>
        <taxon>Sphaerodactylus</taxon>
    </lineage>
</organism>
<gene>
    <name evidence="1" type="ORF">K3G42_028525</name>
</gene>
<dbReference type="Proteomes" id="UP000827872">
    <property type="component" value="Linkage Group LG03"/>
</dbReference>
<protein>
    <submittedName>
        <fullName evidence="1">Uncharacterized protein</fullName>
    </submittedName>
</protein>
<comment type="caution">
    <text evidence="1">The sequence shown here is derived from an EMBL/GenBank/DDBJ whole genome shotgun (WGS) entry which is preliminary data.</text>
</comment>
<evidence type="ECO:0000313" key="1">
    <source>
        <dbReference type="EMBL" id="KAH7992987.1"/>
    </source>
</evidence>
<keyword evidence="2" id="KW-1185">Reference proteome</keyword>
<evidence type="ECO:0000313" key="2">
    <source>
        <dbReference type="Proteomes" id="UP000827872"/>
    </source>
</evidence>
<sequence>MQPDQGDQKHMPQGALQRGSDQGQGHTVRWLSIMCLEDTDMKTAATHDEKGMHWSGREQPRSCREKFLQAWDEKVKHQHSAILSAQELVHQPAVGIPTEGNGTRGRPLSHWQRGTILQPSKSAIYVLAVMTVPQGQHYSSPLSLLAPKFPTSHSIRQLDLLDNKLARSSLDWEHEGELLHICVSDLLLGSPVRKRPRLLPPNRKMHVEVWKKPASHSLQEGERSPVPLEYSHLVDTMAVNKPADLPEVESFYRSFAPRRRQQGCHRRIRPVHPLGEYPSSTCGMEPVTYQQRAPKRSYKEHLLYCPKTNVPFSSFTMATKESMNTSENGHLPPKKRYTQSCL</sequence>
<reference evidence="1" key="1">
    <citation type="submission" date="2021-08" db="EMBL/GenBank/DDBJ databases">
        <title>The first chromosome-level gecko genome reveals the dynamic sex chromosomes of Neotropical dwarf geckos (Sphaerodactylidae: Sphaerodactylus).</title>
        <authorList>
            <person name="Pinto B.J."/>
            <person name="Keating S.E."/>
            <person name="Gamble T."/>
        </authorList>
    </citation>
    <scope>NUCLEOTIDE SEQUENCE</scope>
    <source>
        <strain evidence="1">TG3544</strain>
    </source>
</reference>
<proteinExistence type="predicted"/>
<accession>A0ACB8EKX7</accession>
<name>A0ACB8EKX7_9SAUR</name>